<protein>
    <submittedName>
        <fullName evidence="1">Uncharacterized protein</fullName>
    </submittedName>
</protein>
<dbReference type="PANTHER" id="PTHR47326:SF1">
    <property type="entry name" value="HTH PSQ-TYPE DOMAIN-CONTAINING PROTEIN"/>
    <property type="match status" value="1"/>
</dbReference>
<accession>A0A2J7QII7</accession>
<dbReference type="AlphaFoldDB" id="A0A2J7QII7"/>
<name>A0A2J7QII7_9NEOP</name>
<sequence length="206" mass="23132">MLTKPEAICGSRAAGSNSTGELQCDGHQLRNYLSQYILFVPVQCSSQTHSPVGISGCDPDPYPSIIKETPLQDKPISICSKTGSSLHCKQIRMTSFFNKMEHLMVRAFLDEKVPQRWIGRKGAQDLALCAWPTRSPDLTVCDFFLRGYVKDHVYVPPLPTNLDDLKHRITTAINSVHRDMLIRAWEEFSYRIDVAHAAGGGYIEHL</sequence>
<reference evidence="1 2" key="1">
    <citation type="submission" date="2017-12" db="EMBL/GenBank/DDBJ databases">
        <title>Hemimetabolous genomes reveal molecular basis of termite eusociality.</title>
        <authorList>
            <person name="Harrison M.C."/>
            <person name="Jongepier E."/>
            <person name="Robertson H.M."/>
            <person name="Arning N."/>
            <person name="Bitard-Feildel T."/>
            <person name="Chao H."/>
            <person name="Childers C.P."/>
            <person name="Dinh H."/>
            <person name="Doddapaneni H."/>
            <person name="Dugan S."/>
            <person name="Gowin J."/>
            <person name="Greiner C."/>
            <person name="Han Y."/>
            <person name="Hu H."/>
            <person name="Hughes D.S.T."/>
            <person name="Huylmans A.-K."/>
            <person name="Kemena C."/>
            <person name="Kremer L.P.M."/>
            <person name="Lee S.L."/>
            <person name="Lopez-Ezquerra A."/>
            <person name="Mallet L."/>
            <person name="Monroy-Kuhn J.M."/>
            <person name="Moser A."/>
            <person name="Murali S.C."/>
            <person name="Muzny D.M."/>
            <person name="Otani S."/>
            <person name="Piulachs M.-D."/>
            <person name="Poelchau M."/>
            <person name="Qu J."/>
            <person name="Schaub F."/>
            <person name="Wada-Katsumata A."/>
            <person name="Worley K.C."/>
            <person name="Xie Q."/>
            <person name="Ylla G."/>
            <person name="Poulsen M."/>
            <person name="Gibbs R.A."/>
            <person name="Schal C."/>
            <person name="Richards S."/>
            <person name="Belles X."/>
            <person name="Korb J."/>
            <person name="Bornberg-Bauer E."/>
        </authorList>
    </citation>
    <scope>NUCLEOTIDE SEQUENCE [LARGE SCALE GENOMIC DNA]</scope>
    <source>
        <tissue evidence="1">Whole body</tissue>
    </source>
</reference>
<keyword evidence="2" id="KW-1185">Reference proteome</keyword>
<dbReference type="GO" id="GO:0003676">
    <property type="term" value="F:nucleic acid binding"/>
    <property type="evidence" value="ECO:0007669"/>
    <property type="project" value="InterPro"/>
</dbReference>
<proteinExistence type="predicted"/>
<dbReference type="InterPro" id="IPR036397">
    <property type="entry name" value="RNaseH_sf"/>
</dbReference>
<evidence type="ECO:0000313" key="2">
    <source>
        <dbReference type="Proteomes" id="UP000235965"/>
    </source>
</evidence>
<dbReference type="Proteomes" id="UP000235965">
    <property type="component" value="Unassembled WGS sequence"/>
</dbReference>
<dbReference type="PANTHER" id="PTHR47326">
    <property type="entry name" value="TRANSPOSABLE ELEMENT TC3 TRANSPOSASE-LIKE PROTEIN"/>
    <property type="match status" value="1"/>
</dbReference>
<dbReference type="STRING" id="105785.A0A2J7QII7"/>
<dbReference type="InParanoid" id="A0A2J7QII7"/>
<gene>
    <name evidence="1" type="ORF">B7P43_G16752</name>
</gene>
<dbReference type="EMBL" id="NEVH01013592">
    <property type="protein sequence ID" value="PNF28386.1"/>
    <property type="molecule type" value="Genomic_DNA"/>
</dbReference>
<evidence type="ECO:0000313" key="1">
    <source>
        <dbReference type="EMBL" id="PNF28386.1"/>
    </source>
</evidence>
<dbReference type="Gene3D" id="3.30.420.10">
    <property type="entry name" value="Ribonuclease H-like superfamily/Ribonuclease H"/>
    <property type="match status" value="1"/>
</dbReference>
<organism evidence="1 2">
    <name type="scientific">Cryptotermes secundus</name>
    <dbReference type="NCBI Taxonomy" id="105785"/>
    <lineage>
        <taxon>Eukaryota</taxon>
        <taxon>Metazoa</taxon>
        <taxon>Ecdysozoa</taxon>
        <taxon>Arthropoda</taxon>
        <taxon>Hexapoda</taxon>
        <taxon>Insecta</taxon>
        <taxon>Pterygota</taxon>
        <taxon>Neoptera</taxon>
        <taxon>Polyneoptera</taxon>
        <taxon>Dictyoptera</taxon>
        <taxon>Blattodea</taxon>
        <taxon>Blattoidea</taxon>
        <taxon>Termitoidae</taxon>
        <taxon>Kalotermitidae</taxon>
        <taxon>Cryptotermitinae</taxon>
        <taxon>Cryptotermes</taxon>
    </lineage>
</organism>
<comment type="caution">
    <text evidence="1">The sequence shown here is derived from an EMBL/GenBank/DDBJ whole genome shotgun (WGS) entry which is preliminary data.</text>
</comment>